<comment type="subunit">
    <text evidence="15">The complex is composed of two ATP-binding proteins (XacJ and XacK), two transmembrane proteins (XacH and XacI) and a solute-binding protein (XacG).</text>
</comment>
<dbReference type="EMBL" id="FNCA01000005">
    <property type="protein sequence ID" value="SDF96857.1"/>
    <property type="molecule type" value="Genomic_DNA"/>
</dbReference>
<accession>A0A7Z7B2C4</accession>
<evidence type="ECO:0000256" key="10">
    <source>
        <dbReference type="ARBA" id="ARBA00047936"/>
    </source>
</evidence>
<protein>
    <recommendedName>
        <fullName evidence="9">Molybdate/tungstate import ATP-binding protein WtpC</fullName>
        <ecNumber evidence="8">7.3.2.6</ecNumber>
        <ecNumber evidence="16">7.5.2.13</ecNumber>
    </recommendedName>
</protein>
<dbReference type="EC" id="7.3.2.6" evidence="8"/>
<dbReference type="Gene3D" id="3.40.50.300">
    <property type="entry name" value="P-loop containing nucleotide triphosphate hydrolases"/>
    <property type="match status" value="1"/>
</dbReference>
<feature type="domain" description="ABC transporter" evidence="17">
    <location>
        <begin position="2"/>
        <end position="233"/>
    </location>
</feature>
<keyword evidence="5 18" id="KW-0067">ATP-binding</keyword>
<dbReference type="SUPFAM" id="SSF50331">
    <property type="entry name" value="MOP-like"/>
    <property type="match status" value="1"/>
</dbReference>
<dbReference type="GO" id="GO:0005886">
    <property type="term" value="C:plasma membrane"/>
    <property type="evidence" value="ECO:0007669"/>
    <property type="project" value="UniProtKB-SubCell"/>
</dbReference>
<evidence type="ECO:0000256" key="8">
    <source>
        <dbReference type="ARBA" id="ARBA00039025"/>
    </source>
</evidence>
<evidence type="ECO:0000256" key="7">
    <source>
        <dbReference type="ARBA" id="ARBA00038781"/>
    </source>
</evidence>
<dbReference type="InterPro" id="IPR003593">
    <property type="entry name" value="AAA+_ATPase"/>
</dbReference>
<evidence type="ECO:0000256" key="9">
    <source>
        <dbReference type="ARBA" id="ARBA00041133"/>
    </source>
</evidence>
<dbReference type="SMART" id="SM00382">
    <property type="entry name" value="AAA"/>
    <property type="match status" value="1"/>
</dbReference>
<dbReference type="AlphaFoldDB" id="A0A7Z7B2C4"/>
<evidence type="ECO:0000256" key="12">
    <source>
        <dbReference type="ARBA" id="ARBA00051890"/>
    </source>
</evidence>
<evidence type="ECO:0000256" key="1">
    <source>
        <dbReference type="ARBA" id="ARBA00004202"/>
    </source>
</evidence>
<evidence type="ECO:0000259" key="17">
    <source>
        <dbReference type="PROSITE" id="PS50893"/>
    </source>
</evidence>
<evidence type="ECO:0000256" key="6">
    <source>
        <dbReference type="ARBA" id="ARBA00038307"/>
    </source>
</evidence>
<comment type="function">
    <text evidence="13">Part of the ABC transporter complex XacGHIJK involved in the uptake of xylose and arabinose. Responsible for energy coupling to the transport system.</text>
</comment>
<comment type="catalytic activity">
    <reaction evidence="10">
        <text>tungstate(in) + ATP + H2O = tungstate(out) + ADP + phosphate + H(+)</text>
        <dbReference type="Rhea" id="RHEA:35027"/>
        <dbReference type="ChEBI" id="CHEBI:15377"/>
        <dbReference type="ChEBI" id="CHEBI:15378"/>
        <dbReference type="ChEBI" id="CHEBI:30616"/>
        <dbReference type="ChEBI" id="CHEBI:43474"/>
        <dbReference type="ChEBI" id="CHEBI:46502"/>
        <dbReference type="ChEBI" id="CHEBI:456216"/>
        <dbReference type="EC" id="7.3.2.6"/>
    </reaction>
</comment>
<dbReference type="GO" id="GO:0005524">
    <property type="term" value="F:ATP binding"/>
    <property type="evidence" value="ECO:0007669"/>
    <property type="project" value="UniProtKB-KW"/>
</dbReference>
<dbReference type="InterPro" id="IPR050093">
    <property type="entry name" value="ABC_SmlMolc_Importer"/>
</dbReference>
<keyword evidence="2" id="KW-0813">Transport</keyword>
<gene>
    <name evidence="18" type="ORF">SAMN04488589_1860</name>
</gene>
<name>A0A7Z7B2C4_9EURY</name>
<comment type="caution">
    <text evidence="18">The sequence shown here is derived from an EMBL/GenBank/DDBJ whole genome shotgun (WGS) entry which is preliminary data.</text>
</comment>
<evidence type="ECO:0000256" key="3">
    <source>
        <dbReference type="ARBA" id="ARBA00022505"/>
    </source>
</evidence>
<dbReference type="InterPro" id="IPR005116">
    <property type="entry name" value="Transp-assoc_OB_typ1"/>
</dbReference>
<keyword evidence="3" id="KW-0500">Molybdenum</keyword>
<comment type="subcellular location">
    <subcellularLocation>
        <location evidence="1">Cell membrane</location>
        <topology evidence="1">Peripheral membrane protein</topology>
    </subcellularLocation>
</comment>
<evidence type="ECO:0000256" key="11">
    <source>
        <dbReference type="ARBA" id="ARBA00050355"/>
    </source>
</evidence>
<evidence type="ECO:0000256" key="15">
    <source>
        <dbReference type="ARBA" id="ARBA00065962"/>
    </source>
</evidence>
<dbReference type="Proteomes" id="UP000199259">
    <property type="component" value="Unassembled WGS sequence"/>
</dbReference>
<dbReference type="InterPro" id="IPR008995">
    <property type="entry name" value="Mo/tungstate-bd_C_term_dom"/>
</dbReference>
<dbReference type="PANTHER" id="PTHR42781:SF4">
    <property type="entry name" value="SPERMIDINE_PUTRESCINE IMPORT ATP-BINDING PROTEIN POTA"/>
    <property type="match status" value="1"/>
</dbReference>
<evidence type="ECO:0000256" key="4">
    <source>
        <dbReference type="ARBA" id="ARBA00022741"/>
    </source>
</evidence>
<dbReference type="Pfam" id="PF00005">
    <property type="entry name" value="ABC_tran"/>
    <property type="match status" value="1"/>
</dbReference>
<evidence type="ECO:0000256" key="5">
    <source>
        <dbReference type="ARBA" id="ARBA00022840"/>
    </source>
</evidence>
<evidence type="ECO:0000313" key="18">
    <source>
        <dbReference type="EMBL" id="SDF96857.1"/>
    </source>
</evidence>
<dbReference type="InterPro" id="IPR027417">
    <property type="entry name" value="P-loop_NTPase"/>
</dbReference>
<evidence type="ECO:0000313" key="19">
    <source>
        <dbReference type="Proteomes" id="UP000199259"/>
    </source>
</evidence>
<organism evidence="18 19">
    <name type="scientific">Methanolobus vulcani</name>
    <dbReference type="NCBI Taxonomy" id="38026"/>
    <lineage>
        <taxon>Archaea</taxon>
        <taxon>Methanobacteriati</taxon>
        <taxon>Methanobacteriota</taxon>
        <taxon>Stenosarchaea group</taxon>
        <taxon>Methanomicrobia</taxon>
        <taxon>Methanosarcinales</taxon>
        <taxon>Methanosarcinaceae</taxon>
        <taxon>Methanolobus</taxon>
    </lineage>
</organism>
<comment type="similarity">
    <text evidence="6">Belongs to the ABC transporter superfamily. Sulfate/tungstate importer (TC 3.A.1.6) family.</text>
</comment>
<evidence type="ECO:0000256" key="13">
    <source>
        <dbReference type="ARBA" id="ARBA00053454"/>
    </source>
</evidence>
<dbReference type="OrthoDB" id="18368at2157"/>
<keyword evidence="4" id="KW-0547">Nucleotide-binding</keyword>
<dbReference type="PROSITE" id="PS50893">
    <property type="entry name" value="ABC_TRANSPORTER_2"/>
    <property type="match status" value="1"/>
</dbReference>
<dbReference type="RefSeq" id="WP_091710177.1">
    <property type="nucleotide sequence ID" value="NZ_FNCA01000005.1"/>
</dbReference>
<dbReference type="PANTHER" id="PTHR42781">
    <property type="entry name" value="SPERMIDINE/PUTRESCINE IMPORT ATP-BINDING PROTEIN POTA"/>
    <property type="match status" value="1"/>
</dbReference>
<evidence type="ECO:0000256" key="14">
    <source>
        <dbReference type="ARBA" id="ARBA00061029"/>
    </source>
</evidence>
<dbReference type="EC" id="7.5.2.13" evidence="16"/>
<keyword evidence="19" id="KW-1185">Reference proteome</keyword>
<evidence type="ECO:0000256" key="2">
    <source>
        <dbReference type="ARBA" id="ARBA00022448"/>
    </source>
</evidence>
<dbReference type="InterPro" id="IPR003439">
    <property type="entry name" value="ABC_transporter-like_ATP-bd"/>
</dbReference>
<comment type="catalytic activity">
    <reaction evidence="12">
        <text>L-arabinose(out) + ATP + H2O = L-arabinose(in) + ADP + phosphate + H(+)</text>
        <dbReference type="Rhea" id="RHEA:30007"/>
        <dbReference type="ChEBI" id="CHEBI:15377"/>
        <dbReference type="ChEBI" id="CHEBI:15378"/>
        <dbReference type="ChEBI" id="CHEBI:17535"/>
        <dbReference type="ChEBI" id="CHEBI:30616"/>
        <dbReference type="ChEBI" id="CHEBI:43474"/>
        <dbReference type="ChEBI" id="CHEBI:456216"/>
        <dbReference type="EC" id="7.5.2.13"/>
    </reaction>
    <physiologicalReaction direction="left-to-right" evidence="12">
        <dbReference type="Rhea" id="RHEA:30008"/>
    </physiologicalReaction>
</comment>
<dbReference type="Pfam" id="PF03459">
    <property type="entry name" value="TOBE"/>
    <property type="match status" value="1"/>
</dbReference>
<dbReference type="SUPFAM" id="SSF52540">
    <property type="entry name" value="P-loop containing nucleoside triphosphate hydrolases"/>
    <property type="match status" value="1"/>
</dbReference>
<comment type="catalytic activity">
    <reaction evidence="11">
        <text>D-xylose(out) + ATP + H2O = D-xylose(in) + ADP + phosphate + H(+)</text>
        <dbReference type="Rhea" id="RHEA:29899"/>
        <dbReference type="ChEBI" id="CHEBI:15377"/>
        <dbReference type="ChEBI" id="CHEBI:15378"/>
        <dbReference type="ChEBI" id="CHEBI:30616"/>
        <dbReference type="ChEBI" id="CHEBI:43474"/>
        <dbReference type="ChEBI" id="CHEBI:53455"/>
        <dbReference type="ChEBI" id="CHEBI:456216"/>
        <dbReference type="EC" id="7.5.2.13"/>
    </reaction>
    <physiologicalReaction direction="left-to-right" evidence="11">
        <dbReference type="Rhea" id="RHEA:29900"/>
    </physiologicalReaction>
</comment>
<dbReference type="FunFam" id="3.40.50.300:FF:000042">
    <property type="entry name" value="Maltose/maltodextrin ABC transporter, ATP-binding protein"/>
    <property type="match status" value="1"/>
</dbReference>
<dbReference type="GO" id="GO:1902495">
    <property type="term" value="C:transmembrane transporter complex"/>
    <property type="evidence" value="ECO:0007669"/>
    <property type="project" value="UniProtKB-ARBA"/>
</dbReference>
<comment type="similarity">
    <text evidence="14">Belongs to the ABC transporter superfamily. Carbohydrate uptake transporter-1 (CUT1) (TC 3.A.1.1) family.</text>
</comment>
<reference evidence="18 19" key="1">
    <citation type="submission" date="2016-10" db="EMBL/GenBank/DDBJ databases">
        <authorList>
            <person name="Varghese N."/>
            <person name="Submissions S."/>
        </authorList>
    </citation>
    <scope>NUCLEOTIDE SEQUENCE [LARGE SCALE GENOMIC DNA]</scope>
    <source>
        <strain evidence="18 19">PL 12/M</strain>
    </source>
</reference>
<dbReference type="Gene3D" id="2.40.50.100">
    <property type="match status" value="1"/>
</dbReference>
<sequence length="350" mass="38739">MIEVSDISKTLGDFELERINLSVNEGEYFCILGPTGSGKTILLEMIAGIYNPDIGSILINNFDVSSLLPKDRHISMVYQDFMLFPNMNVRENIGFGLKYTDLKLDKVSINSKIEETAEMLGISNLLDRHPSTLSGGEKQRTAIARAIITEPALLLLDEPLSALDSGTKGRLRQELLRIHQLKKTTTIHVTHSFEEAFTLADRIAIMHGGKIHQVGTPDEVFRKPNSKFVADFVGVENLFHGTSVIFNDLSEIKVNGHTIISSTRREGDVVISIRPEDILLSKDPIDSSARNSFTGVVSDVIRMKSTVKLVIDTGIPFRVVLTKRAYDDMGLSCGSEVYLTFKASATHLIC</sequence>
<proteinExistence type="inferred from homology"/>
<dbReference type="GO" id="GO:1901238">
    <property type="term" value="F:ABC-type tungstate transporter activity"/>
    <property type="evidence" value="ECO:0007669"/>
    <property type="project" value="UniProtKB-EC"/>
</dbReference>
<dbReference type="GO" id="GO:0016887">
    <property type="term" value="F:ATP hydrolysis activity"/>
    <property type="evidence" value="ECO:0007669"/>
    <property type="project" value="InterPro"/>
</dbReference>
<evidence type="ECO:0000256" key="16">
    <source>
        <dbReference type="ARBA" id="ARBA00066315"/>
    </source>
</evidence>
<comment type="subunit">
    <text evidence="7">The complex is composed of two ATP-binding proteins (WtpC), two transmembrane proteins (WtpB) and a solute-binding protein (WtpA).</text>
</comment>